<evidence type="ECO:0000256" key="13">
    <source>
        <dbReference type="ARBA" id="ARBA00023136"/>
    </source>
</evidence>
<keyword evidence="10" id="KW-0418">Kinase</keyword>
<dbReference type="PROSITE" id="PS50011">
    <property type="entry name" value="PROTEIN_KINASE_DOM"/>
    <property type="match status" value="3"/>
</dbReference>
<evidence type="ECO:0000256" key="7">
    <source>
        <dbReference type="ARBA" id="ARBA00022692"/>
    </source>
</evidence>
<feature type="domain" description="Protein kinase" evidence="18">
    <location>
        <begin position="759"/>
        <end position="1036"/>
    </location>
</feature>
<evidence type="ECO:0000256" key="2">
    <source>
        <dbReference type="ARBA" id="ARBA00008536"/>
    </source>
</evidence>
<evidence type="ECO:0000256" key="4">
    <source>
        <dbReference type="ARBA" id="ARBA00022475"/>
    </source>
</evidence>
<protein>
    <recommendedName>
        <fullName evidence="18">Protein kinase domain-containing protein</fullName>
    </recommendedName>
</protein>
<dbReference type="PROSITE" id="PS00108">
    <property type="entry name" value="PROTEIN_KINASE_ST"/>
    <property type="match status" value="1"/>
</dbReference>
<keyword evidence="20" id="KW-1185">Reference proteome</keyword>
<keyword evidence="15" id="KW-0325">Glycoprotein</keyword>
<comment type="subcellular location">
    <subcellularLocation>
        <location evidence="1">Cell membrane</location>
        <topology evidence="1">Single-pass type I membrane protein</topology>
    </subcellularLocation>
</comment>
<keyword evidence="7" id="KW-0812">Transmembrane</keyword>
<dbReference type="GO" id="GO:0002229">
    <property type="term" value="P:defense response to oomycetes"/>
    <property type="evidence" value="ECO:0007669"/>
    <property type="project" value="UniProtKB-ARBA"/>
</dbReference>
<dbReference type="Gene3D" id="1.10.510.10">
    <property type="entry name" value="Transferase(Phosphotransferase) domain 1"/>
    <property type="match status" value="3"/>
</dbReference>
<dbReference type="InterPro" id="IPR017441">
    <property type="entry name" value="Protein_kinase_ATP_BS"/>
</dbReference>
<evidence type="ECO:0000313" key="20">
    <source>
        <dbReference type="Proteomes" id="UP001172457"/>
    </source>
</evidence>
<keyword evidence="5" id="KW-0723">Serine/threonine-protein kinase</keyword>
<keyword evidence="11 16" id="KW-0067">ATP-binding</keyword>
<name>A0AA38T698_9ASTR</name>
<feature type="compositionally biased region" description="Low complexity" evidence="17">
    <location>
        <begin position="13"/>
        <end position="27"/>
    </location>
</feature>
<evidence type="ECO:0000256" key="17">
    <source>
        <dbReference type="SAM" id="MobiDB-lite"/>
    </source>
</evidence>
<dbReference type="AlphaFoldDB" id="A0AA38T698"/>
<keyword evidence="6" id="KW-0808">Transferase</keyword>
<evidence type="ECO:0000256" key="5">
    <source>
        <dbReference type="ARBA" id="ARBA00022527"/>
    </source>
</evidence>
<comment type="caution">
    <text evidence="19">The sequence shown here is derived from an EMBL/GenBank/DDBJ whole genome shotgun (WGS) entry which is preliminary data.</text>
</comment>
<evidence type="ECO:0000256" key="1">
    <source>
        <dbReference type="ARBA" id="ARBA00004251"/>
    </source>
</evidence>
<dbReference type="CDD" id="cd14066">
    <property type="entry name" value="STKc_IRAK"/>
    <property type="match status" value="1"/>
</dbReference>
<dbReference type="FunFam" id="1.10.510.10:FF:000240">
    <property type="entry name" value="Lectin-domain containing receptor kinase A4.3"/>
    <property type="match status" value="1"/>
</dbReference>
<evidence type="ECO:0000313" key="19">
    <source>
        <dbReference type="EMBL" id="KAJ9551103.1"/>
    </source>
</evidence>
<dbReference type="SUPFAM" id="SSF56112">
    <property type="entry name" value="Protein kinase-like (PK-like)"/>
    <property type="match status" value="3"/>
</dbReference>
<evidence type="ECO:0000256" key="6">
    <source>
        <dbReference type="ARBA" id="ARBA00022679"/>
    </source>
</evidence>
<dbReference type="SMART" id="SM00220">
    <property type="entry name" value="S_TKc"/>
    <property type="match status" value="2"/>
</dbReference>
<dbReference type="GO" id="GO:0005886">
    <property type="term" value="C:plasma membrane"/>
    <property type="evidence" value="ECO:0007669"/>
    <property type="project" value="UniProtKB-SubCell"/>
</dbReference>
<dbReference type="Pfam" id="PF07714">
    <property type="entry name" value="PK_Tyr_Ser-Thr"/>
    <property type="match status" value="2"/>
</dbReference>
<keyword evidence="12" id="KW-1133">Transmembrane helix</keyword>
<keyword evidence="8" id="KW-0732">Signal</keyword>
<organism evidence="19 20">
    <name type="scientific">Centaurea solstitialis</name>
    <name type="common">yellow star-thistle</name>
    <dbReference type="NCBI Taxonomy" id="347529"/>
    <lineage>
        <taxon>Eukaryota</taxon>
        <taxon>Viridiplantae</taxon>
        <taxon>Streptophyta</taxon>
        <taxon>Embryophyta</taxon>
        <taxon>Tracheophyta</taxon>
        <taxon>Spermatophyta</taxon>
        <taxon>Magnoliopsida</taxon>
        <taxon>eudicotyledons</taxon>
        <taxon>Gunneridae</taxon>
        <taxon>Pentapetalae</taxon>
        <taxon>asterids</taxon>
        <taxon>campanulids</taxon>
        <taxon>Asterales</taxon>
        <taxon>Asteraceae</taxon>
        <taxon>Carduoideae</taxon>
        <taxon>Cardueae</taxon>
        <taxon>Centaureinae</taxon>
        <taxon>Centaurea</taxon>
    </lineage>
</organism>
<evidence type="ECO:0000256" key="8">
    <source>
        <dbReference type="ARBA" id="ARBA00022729"/>
    </source>
</evidence>
<dbReference type="Proteomes" id="UP001172457">
    <property type="component" value="Chromosome 4"/>
</dbReference>
<dbReference type="PANTHER" id="PTHR47989">
    <property type="entry name" value="OS01G0750732 PROTEIN"/>
    <property type="match status" value="1"/>
</dbReference>
<sequence length="1038" mass="116758">MSSSMDDGKESETSSSSSSPSSSLQGSQPCRHFEFIEILLATHEFDESLVIGHGGFGNVYRGEVNNGSSLVVAAIKRLDSMSSQGATEFWAEVEMLSKLRHCNLVSLFGYCNYGKEKILVYEYMPNGTLEDHLHKFGTPLTWLRRLNICLGAARGLHYIHTGTEIKVIHRDVKSSNILLDESWEAKISDFGLSKMSPTNQPSTYVNTAVRGTFGYLDPDYYTTGKLTKKSDVYAFGVVLLEVLCRKRAVDRILDEEQWVNLAIWAQQSIKQGNLKHIIDYDIRSQISPKCLKEFVRIIKGCLHNNSKQRSTIAEVVVSLESILSLQEKYNTSLQVGGKTMFGRMVDMIPFSSNRENSDFETKELKITLTVKEMCAGDFGPVFRSQGADVKVLLGTRELPADYKLQLLIEFKFADLKRATNNFSPHMRLNPRYKEIFLGWVDKDTFAPSTEGVGISVAVQRFNQSSHEIPAEWQVEVSMLGRLIHPNIIRLLGYCNDKKHEVLLVHEYMQNQSLDSHLYPAEAPANAIVGVPLLSWGTRLGIMIGVAQGLTYLHLSDVVHLEVKPSSIYLDQDFNAKLGNFLVARSCLEERTKLVGMIRYLDPHYLQTVDFIFYLDLNATAYAFSAFFPSADRQVSVKTDIYSFGVVLLEILTGLKPWVLLEIVAEEQQSLANMARHILANEGELKKLIDPRLDQNYPRKGAFECVELAFRCLATEPKDRPSSDEVLRSQGDSSKYPADYEIQSVKQFKFADLERATNNFSQDLLLAEGGYGKVFLGWVNQNTFAPSTRGDGLAVAVKRFHQGNERWAVEVSLLGRRIHPNIIRLLGCCNDRKNEWLLVYEYMQNQSFDRFLFPAASGNVKPLSWGTRLSIMIGVAQGLTYLHLSDVVHRDVKPSSIYLDQDFNAKLGNFGLARSCAVQTVMNGTIGYLDPEYFRTGIVSVQSDIYSFGVVLLETLTGLKAWDWSRPTGQWDLARWAIPILAEKGEVPKIIDPHLGQNYPEEGAFRCAALALRCLALHATDRPSSDEVLQCLKQIYADT</sequence>
<accession>A0AA38T698</accession>
<evidence type="ECO:0000256" key="12">
    <source>
        <dbReference type="ARBA" id="ARBA00022989"/>
    </source>
</evidence>
<dbReference type="PROSITE" id="PS00107">
    <property type="entry name" value="PROTEIN_KINASE_ATP"/>
    <property type="match status" value="1"/>
</dbReference>
<evidence type="ECO:0000256" key="11">
    <source>
        <dbReference type="ARBA" id="ARBA00022840"/>
    </source>
</evidence>
<keyword evidence="13" id="KW-0472">Membrane</keyword>
<dbReference type="Pfam" id="PF00069">
    <property type="entry name" value="Pkinase"/>
    <property type="match status" value="1"/>
</dbReference>
<keyword evidence="9 16" id="KW-0547">Nucleotide-binding</keyword>
<dbReference type="Gene3D" id="3.30.200.20">
    <property type="entry name" value="Phosphorylase Kinase, domain 1"/>
    <property type="match status" value="3"/>
</dbReference>
<dbReference type="InterPro" id="IPR008271">
    <property type="entry name" value="Ser/Thr_kinase_AS"/>
</dbReference>
<dbReference type="InterPro" id="IPR001245">
    <property type="entry name" value="Ser-Thr/Tyr_kinase_cat_dom"/>
</dbReference>
<evidence type="ECO:0000256" key="9">
    <source>
        <dbReference type="ARBA" id="ARBA00022741"/>
    </source>
</evidence>
<dbReference type="GO" id="GO:0004674">
    <property type="term" value="F:protein serine/threonine kinase activity"/>
    <property type="evidence" value="ECO:0007669"/>
    <property type="project" value="UniProtKB-KW"/>
</dbReference>
<dbReference type="EMBL" id="JARYMX010000004">
    <property type="protein sequence ID" value="KAJ9551103.1"/>
    <property type="molecule type" value="Genomic_DNA"/>
</dbReference>
<evidence type="ECO:0000256" key="10">
    <source>
        <dbReference type="ARBA" id="ARBA00022777"/>
    </source>
</evidence>
<keyword evidence="4" id="KW-1003">Cell membrane</keyword>
<evidence type="ECO:0000256" key="14">
    <source>
        <dbReference type="ARBA" id="ARBA00023170"/>
    </source>
</evidence>
<evidence type="ECO:0000256" key="3">
    <source>
        <dbReference type="ARBA" id="ARBA00010217"/>
    </source>
</evidence>
<evidence type="ECO:0000259" key="18">
    <source>
        <dbReference type="PROSITE" id="PS50011"/>
    </source>
</evidence>
<dbReference type="FunFam" id="3.30.200.20:FF:000039">
    <property type="entry name" value="receptor-like protein kinase FERONIA"/>
    <property type="match status" value="1"/>
</dbReference>
<feature type="domain" description="Protein kinase" evidence="18">
    <location>
        <begin position="367"/>
        <end position="735"/>
    </location>
</feature>
<feature type="domain" description="Protein kinase" evidence="18">
    <location>
        <begin position="45"/>
        <end position="323"/>
    </location>
</feature>
<dbReference type="InterPro" id="IPR011009">
    <property type="entry name" value="Kinase-like_dom_sf"/>
</dbReference>
<feature type="region of interest" description="Disordered" evidence="17">
    <location>
        <begin position="1"/>
        <end position="28"/>
    </location>
</feature>
<evidence type="ECO:0000256" key="16">
    <source>
        <dbReference type="PROSITE-ProRule" id="PRU10141"/>
    </source>
</evidence>
<dbReference type="GO" id="GO:0005524">
    <property type="term" value="F:ATP binding"/>
    <property type="evidence" value="ECO:0007669"/>
    <property type="project" value="UniProtKB-UniRule"/>
</dbReference>
<feature type="binding site" evidence="16">
    <location>
        <position position="76"/>
    </location>
    <ligand>
        <name>ATP</name>
        <dbReference type="ChEBI" id="CHEBI:30616"/>
    </ligand>
</feature>
<reference evidence="19" key="1">
    <citation type="submission" date="2023-03" db="EMBL/GenBank/DDBJ databases">
        <title>Chromosome-scale reference genome and RAD-based genetic map of yellow starthistle (Centaurea solstitialis) reveal putative structural variation and QTLs associated with invader traits.</title>
        <authorList>
            <person name="Reatini B."/>
            <person name="Cang F.A."/>
            <person name="Jiang Q."/>
            <person name="Mckibben M.T.W."/>
            <person name="Barker M.S."/>
            <person name="Rieseberg L.H."/>
            <person name="Dlugosch K.M."/>
        </authorList>
    </citation>
    <scope>NUCLEOTIDE SEQUENCE</scope>
    <source>
        <strain evidence="19">CAN-66</strain>
        <tissue evidence="19">Leaf</tissue>
    </source>
</reference>
<dbReference type="FunFam" id="1.10.510.10:FF:000084">
    <property type="entry name" value="Wall-associated receptor kinase 2"/>
    <property type="match status" value="1"/>
</dbReference>
<gene>
    <name evidence="19" type="ORF">OSB04_015148</name>
</gene>
<evidence type="ECO:0000256" key="15">
    <source>
        <dbReference type="ARBA" id="ARBA00023180"/>
    </source>
</evidence>
<proteinExistence type="inferred from homology"/>
<dbReference type="PANTHER" id="PTHR47989:SF62">
    <property type="entry name" value="OS05G0423500 PROTEIN"/>
    <property type="match status" value="1"/>
</dbReference>
<comment type="similarity">
    <text evidence="2">In the N-terminal section; belongs to the leguminous lectin family.</text>
</comment>
<comment type="similarity">
    <text evidence="3">In the C-terminal section; belongs to the protein kinase superfamily. Ser/Thr protein kinase family.</text>
</comment>
<keyword evidence="14" id="KW-0675">Receptor</keyword>
<feature type="compositionally biased region" description="Basic and acidic residues" evidence="17">
    <location>
        <begin position="1"/>
        <end position="12"/>
    </location>
</feature>
<dbReference type="InterPro" id="IPR000719">
    <property type="entry name" value="Prot_kinase_dom"/>
</dbReference>